<dbReference type="PANTHER" id="PTHR37318:SF1">
    <property type="entry name" value="BSL7504 PROTEIN"/>
    <property type="match status" value="1"/>
</dbReference>
<dbReference type="InterPro" id="IPR036390">
    <property type="entry name" value="WH_DNA-bd_sf"/>
</dbReference>
<organism evidence="2 3">
    <name type="scientific">Arachnia propionica</name>
    <dbReference type="NCBI Taxonomy" id="1750"/>
    <lineage>
        <taxon>Bacteria</taxon>
        <taxon>Bacillati</taxon>
        <taxon>Actinomycetota</taxon>
        <taxon>Actinomycetes</taxon>
        <taxon>Propionibacteriales</taxon>
        <taxon>Propionibacteriaceae</taxon>
        <taxon>Arachnia</taxon>
    </lineage>
</organism>
<reference evidence="2" key="1">
    <citation type="submission" date="2021-03" db="EMBL/GenBank/DDBJ databases">
        <title>Human Oral Microbial Genomes.</title>
        <authorList>
            <person name="Johnston C.D."/>
            <person name="Chen T."/>
            <person name="Dewhirst F.E."/>
        </authorList>
    </citation>
    <scope>NUCLEOTIDE SEQUENCE</scope>
    <source>
        <strain evidence="2">F0714</strain>
    </source>
</reference>
<dbReference type="Pfam" id="PF13601">
    <property type="entry name" value="HTH_34"/>
    <property type="match status" value="1"/>
</dbReference>
<dbReference type="InterPro" id="IPR036388">
    <property type="entry name" value="WH-like_DNA-bd_sf"/>
</dbReference>
<dbReference type="AlphaFoldDB" id="A0AB37I2H1"/>
<evidence type="ECO:0000313" key="3">
    <source>
        <dbReference type="Proteomes" id="UP000677180"/>
    </source>
</evidence>
<dbReference type="CDD" id="cd00090">
    <property type="entry name" value="HTH_ARSR"/>
    <property type="match status" value="1"/>
</dbReference>
<dbReference type="EMBL" id="CP072385">
    <property type="protein sequence ID" value="QUC12747.1"/>
    <property type="molecule type" value="Genomic_DNA"/>
</dbReference>
<sequence length="96" mass="10700">MVSNFDETIHSPNRLRICAALSAARQVEFATLEQGLGVSKSLLSKQLKVLIDAGYVTLERKPQPFGRPRTWVGLTPAGRKAYRNHVAALRKIIEEN</sequence>
<proteinExistence type="predicted"/>
<feature type="domain" description="Winged helix DNA-binding" evidence="1">
    <location>
        <begin position="14"/>
        <end position="93"/>
    </location>
</feature>
<accession>A0AB37I2H1</accession>
<evidence type="ECO:0000259" key="1">
    <source>
        <dbReference type="Pfam" id="PF13601"/>
    </source>
</evidence>
<dbReference type="InterPro" id="IPR027395">
    <property type="entry name" value="WH_DNA-bd_dom"/>
</dbReference>
<dbReference type="Proteomes" id="UP000677180">
    <property type="component" value="Chromosome"/>
</dbReference>
<dbReference type="InterPro" id="IPR011991">
    <property type="entry name" value="ArsR-like_HTH"/>
</dbReference>
<gene>
    <name evidence="2" type="ORF">J5A53_13605</name>
</gene>
<evidence type="ECO:0000313" key="2">
    <source>
        <dbReference type="EMBL" id="QUC12747.1"/>
    </source>
</evidence>
<dbReference type="Gene3D" id="1.10.10.10">
    <property type="entry name" value="Winged helix-like DNA-binding domain superfamily/Winged helix DNA-binding domain"/>
    <property type="match status" value="1"/>
</dbReference>
<dbReference type="PANTHER" id="PTHR37318">
    <property type="entry name" value="BSL7504 PROTEIN"/>
    <property type="match status" value="1"/>
</dbReference>
<protein>
    <submittedName>
        <fullName evidence="2">Transcriptional regulator</fullName>
    </submittedName>
</protein>
<dbReference type="SUPFAM" id="SSF46785">
    <property type="entry name" value="Winged helix' DNA-binding domain"/>
    <property type="match status" value="1"/>
</dbReference>
<name>A0AB37I2H1_9ACTN</name>